<dbReference type="Pfam" id="PF24883">
    <property type="entry name" value="NPHP3_N"/>
    <property type="match status" value="1"/>
</dbReference>
<dbReference type="EMBL" id="JABBWK010000020">
    <property type="protein sequence ID" value="KAG1901684.1"/>
    <property type="molecule type" value="Genomic_DNA"/>
</dbReference>
<protein>
    <recommendedName>
        <fullName evidence="2">Nephrocystin 3-like N-terminal domain-containing protein</fullName>
    </recommendedName>
</protein>
<keyword evidence="4" id="KW-1185">Reference proteome</keyword>
<sequence>MRPLGGRVTSVVSKAEDGPKDLAAADDIPTTYLQQLKIFDTVIENLANVHPYAKMVLGMLSAASKVLLAQTERDKSVQSLLNKLEQVYGFMSQKDTLGQISSKRSIAGRIAQQTLEYAYFIRDYSEKKSFWKRLGKNVISETDDLISRYNNALDDFMQQFRDQALRDIADLVRCTSDKLGDKLDLSGMPYAAGAGLNTTKLCLPGTRTNVLSRITAWINDSGDTAQRVLWLSGPAGTGKSAIAHTIANWFNDLGGLGSCFCFDRNQTDKRHEKVFSTIARDLADRDPEMRHALANVVERANALKSTTDIVQQWRKLLIESLKKSSGSSVGPVLIVIEALDESGEVETRRNLLRILAGTLEGEGLPKITELPSNFRILVTSRALPDINSEFQDAPHIQRWTGGPKA</sequence>
<dbReference type="Proteomes" id="UP001195769">
    <property type="component" value="Unassembled WGS sequence"/>
</dbReference>
<name>A0AAD4EAZ8_9AGAM</name>
<reference evidence="3" key="1">
    <citation type="journal article" date="2020" name="New Phytol.">
        <title>Comparative genomics reveals dynamic genome evolution in host specialist ectomycorrhizal fungi.</title>
        <authorList>
            <person name="Lofgren L.A."/>
            <person name="Nguyen N.H."/>
            <person name="Vilgalys R."/>
            <person name="Ruytinx J."/>
            <person name="Liao H.L."/>
            <person name="Branco S."/>
            <person name="Kuo A."/>
            <person name="LaButti K."/>
            <person name="Lipzen A."/>
            <person name="Andreopoulos W."/>
            <person name="Pangilinan J."/>
            <person name="Riley R."/>
            <person name="Hundley H."/>
            <person name="Na H."/>
            <person name="Barry K."/>
            <person name="Grigoriev I.V."/>
            <person name="Stajich J.E."/>
            <person name="Kennedy P.G."/>
        </authorList>
    </citation>
    <scope>NUCLEOTIDE SEQUENCE</scope>
    <source>
        <strain evidence="3">FC203</strain>
    </source>
</reference>
<organism evidence="3 4">
    <name type="scientific">Suillus fuscotomentosus</name>
    <dbReference type="NCBI Taxonomy" id="1912939"/>
    <lineage>
        <taxon>Eukaryota</taxon>
        <taxon>Fungi</taxon>
        <taxon>Dikarya</taxon>
        <taxon>Basidiomycota</taxon>
        <taxon>Agaricomycotina</taxon>
        <taxon>Agaricomycetes</taxon>
        <taxon>Agaricomycetidae</taxon>
        <taxon>Boletales</taxon>
        <taxon>Suillineae</taxon>
        <taxon>Suillaceae</taxon>
        <taxon>Suillus</taxon>
    </lineage>
</organism>
<comment type="caution">
    <text evidence="3">The sequence shown here is derived from an EMBL/GenBank/DDBJ whole genome shotgun (WGS) entry which is preliminary data.</text>
</comment>
<feature type="domain" description="Nephrocystin 3-like N-terminal" evidence="2">
    <location>
        <begin position="213"/>
        <end position="381"/>
    </location>
</feature>
<dbReference type="InterPro" id="IPR056884">
    <property type="entry name" value="NPHP3-like_N"/>
</dbReference>
<dbReference type="AlphaFoldDB" id="A0AAD4EAZ8"/>
<evidence type="ECO:0000256" key="1">
    <source>
        <dbReference type="ARBA" id="ARBA00022737"/>
    </source>
</evidence>
<keyword evidence="1" id="KW-0677">Repeat</keyword>
<dbReference type="RefSeq" id="XP_041227259.1">
    <property type="nucleotide sequence ID" value="XM_041363677.1"/>
</dbReference>
<dbReference type="Gene3D" id="3.40.50.300">
    <property type="entry name" value="P-loop containing nucleotide triphosphate hydrolases"/>
    <property type="match status" value="1"/>
</dbReference>
<dbReference type="SUPFAM" id="SSF52540">
    <property type="entry name" value="P-loop containing nucleoside triphosphate hydrolases"/>
    <property type="match status" value="1"/>
</dbReference>
<evidence type="ECO:0000259" key="2">
    <source>
        <dbReference type="Pfam" id="PF24883"/>
    </source>
</evidence>
<evidence type="ECO:0000313" key="3">
    <source>
        <dbReference type="EMBL" id="KAG1901684.1"/>
    </source>
</evidence>
<dbReference type="GeneID" id="64657975"/>
<gene>
    <name evidence="3" type="ORF">F5891DRAFT_1107771</name>
</gene>
<proteinExistence type="predicted"/>
<evidence type="ECO:0000313" key="4">
    <source>
        <dbReference type="Proteomes" id="UP001195769"/>
    </source>
</evidence>
<accession>A0AAD4EAZ8</accession>
<dbReference type="PANTHER" id="PTHR10039">
    <property type="entry name" value="AMELOGENIN"/>
    <property type="match status" value="1"/>
</dbReference>
<dbReference type="PANTHER" id="PTHR10039:SF16">
    <property type="entry name" value="GPI INOSITOL-DEACYLASE"/>
    <property type="match status" value="1"/>
</dbReference>
<dbReference type="InterPro" id="IPR027417">
    <property type="entry name" value="P-loop_NTPase"/>
</dbReference>